<feature type="domain" description="Transposase-associated" evidence="2">
    <location>
        <begin position="6"/>
        <end position="85"/>
    </location>
</feature>
<dbReference type="Pfam" id="PF03004">
    <property type="entry name" value="Transposase_24"/>
    <property type="match status" value="1"/>
</dbReference>
<dbReference type="AlphaFoldDB" id="A0AAD8MYK1"/>
<dbReference type="Pfam" id="PF13963">
    <property type="entry name" value="Transpos_assoc"/>
    <property type="match status" value="1"/>
</dbReference>
<dbReference type="EMBL" id="JAUIZM010000003">
    <property type="protein sequence ID" value="KAK1394845.1"/>
    <property type="molecule type" value="Genomic_DNA"/>
</dbReference>
<proteinExistence type="predicted"/>
<feature type="region of interest" description="Disordered" evidence="1">
    <location>
        <begin position="579"/>
        <end position="599"/>
    </location>
</feature>
<organism evidence="3 4">
    <name type="scientific">Heracleum sosnowskyi</name>
    <dbReference type="NCBI Taxonomy" id="360622"/>
    <lineage>
        <taxon>Eukaryota</taxon>
        <taxon>Viridiplantae</taxon>
        <taxon>Streptophyta</taxon>
        <taxon>Embryophyta</taxon>
        <taxon>Tracheophyta</taxon>
        <taxon>Spermatophyta</taxon>
        <taxon>Magnoliopsida</taxon>
        <taxon>eudicotyledons</taxon>
        <taxon>Gunneridae</taxon>
        <taxon>Pentapetalae</taxon>
        <taxon>asterids</taxon>
        <taxon>campanulids</taxon>
        <taxon>Apiales</taxon>
        <taxon>Apiaceae</taxon>
        <taxon>Apioideae</taxon>
        <taxon>apioid superclade</taxon>
        <taxon>Tordylieae</taxon>
        <taxon>Tordyliinae</taxon>
        <taxon>Heracleum</taxon>
    </lineage>
</organism>
<reference evidence="3" key="2">
    <citation type="submission" date="2023-05" db="EMBL/GenBank/DDBJ databases">
        <authorList>
            <person name="Schelkunov M.I."/>
        </authorList>
    </citation>
    <scope>NUCLEOTIDE SEQUENCE</scope>
    <source>
        <strain evidence="3">Hsosn_3</strain>
        <tissue evidence="3">Leaf</tissue>
    </source>
</reference>
<keyword evidence="4" id="KW-1185">Reference proteome</keyword>
<feature type="region of interest" description="Disordered" evidence="1">
    <location>
        <begin position="412"/>
        <end position="433"/>
    </location>
</feature>
<reference evidence="3" key="1">
    <citation type="submission" date="2023-02" db="EMBL/GenBank/DDBJ databases">
        <title>Genome of toxic invasive species Heracleum sosnowskyi carries increased number of genes despite the absence of recent whole-genome duplications.</title>
        <authorList>
            <person name="Schelkunov M."/>
            <person name="Shtratnikova V."/>
            <person name="Makarenko M."/>
            <person name="Klepikova A."/>
            <person name="Omelchenko D."/>
            <person name="Novikova G."/>
            <person name="Obukhova E."/>
            <person name="Bogdanov V."/>
            <person name="Penin A."/>
            <person name="Logacheva M."/>
        </authorList>
    </citation>
    <scope>NUCLEOTIDE SEQUENCE</scope>
    <source>
        <strain evidence="3">Hsosn_3</strain>
        <tissue evidence="3">Leaf</tissue>
    </source>
</reference>
<evidence type="ECO:0000313" key="3">
    <source>
        <dbReference type="EMBL" id="KAK1394845.1"/>
    </source>
</evidence>
<evidence type="ECO:0000256" key="1">
    <source>
        <dbReference type="SAM" id="MobiDB-lite"/>
    </source>
</evidence>
<name>A0AAD8MYK1_9APIA</name>
<accession>A0AAD8MYK1</accession>
<evidence type="ECO:0000259" key="2">
    <source>
        <dbReference type="Pfam" id="PF13963"/>
    </source>
</evidence>
<comment type="caution">
    <text evidence="3">The sequence shown here is derived from an EMBL/GenBank/DDBJ whole genome shotgun (WGS) entry which is preliminary data.</text>
</comment>
<feature type="compositionally biased region" description="Basic residues" evidence="1">
    <location>
        <begin position="141"/>
        <end position="151"/>
    </location>
</feature>
<sequence>MASDRNWIGRNRYNEAKYLTEEYKIGVDSFIRFAMENIQQEDNGRIRCPCKECGNSCYKNPSTVKVDLYRHGIMPWYTIWDCHGEKIFEVGTNQVNINFGDDDMYDAHDDDFEDCEDFEEEPNATAKEFYRMVTWAGPSKKKARVNKGKARRTSEEDRMEGAGKGRSDSDEESYVDGSNEMQVCNMTITYERKSRSSCEGDYPTKPPADAKPTIDLLNNGKGLMAPKPKHTLTHIVRLRWDENTLNTKGVKREAFYNDCIKEFKNYGEENGDRVVRAHLGRNFKHFLNKEKSRLMKHVNKLLKSGYSKEQIDITTMKPYYFSQRAWNSICDHWGTPQFQTKSINGTKARELVEFTPRSGAKPFDQRRSEIDAEREAKGEMPITDDEFMTFVYDPCDPAVKELHEKMAQIRSSQVELTPELSPTDEPPSPRTQKEIQLKKDLQVTLQAIPPKGGRVFLRPNETLGEIVGAREATKWAKQTVQPAPVDIPDDFFTMMSKILDAVQQMVRSLPTHEVKQSVLDEQVRNLATATFPDPSQQSKQMLYVRTASSLLPQVLKDSDRIIVEETLSEKAKGKKAAVLDNRGHNEGEEDPDAHLFPLF</sequence>
<feature type="compositionally biased region" description="Basic and acidic residues" evidence="1">
    <location>
        <begin position="152"/>
        <end position="168"/>
    </location>
</feature>
<evidence type="ECO:0000313" key="4">
    <source>
        <dbReference type="Proteomes" id="UP001237642"/>
    </source>
</evidence>
<dbReference type="InterPro" id="IPR029480">
    <property type="entry name" value="Transpos_assoc"/>
</dbReference>
<dbReference type="Proteomes" id="UP001237642">
    <property type="component" value="Unassembled WGS sequence"/>
</dbReference>
<gene>
    <name evidence="3" type="ORF">POM88_013901</name>
</gene>
<dbReference type="InterPro" id="IPR004252">
    <property type="entry name" value="Probable_transposase_24"/>
</dbReference>
<feature type="region of interest" description="Disordered" evidence="1">
    <location>
        <begin position="141"/>
        <end position="176"/>
    </location>
</feature>
<protein>
    <recommendedName>
        <fullName evidence="2">Transposase-associated domain-containing protein</fullName>
    </recommendedName>
</protein>